<keyword evidence="1" id="KW-1133">Transmembrane helix</keyword>
<accession>A0A0G1C270</accession>
<organism evidence="2 3">
    <name type="scientific">candidate division CPR1 bacterium GW2011_GWA2_42_17</name>
    <dbReference type="NCBI Taxonomy" id="1618341"/>
    <lineage>
        <taxon>Bacteria</taxon>
        <taxon>candidate division CPR1</taxon>
    </lineage>
</organism>
<dbReference type="EMBL" id="LCCZ01000022">
    <property type="protein sequence ID" value="KKS43738.1"/>
    <property type="molecule type" value="Genomic_DNA"/>
</dbReference>
<keyword evidence="1" id="KW-0812">Transmembrane</keyword>
<protein>
    <recommendedName>
        <fullName evidence="4">Glucose/sorbosone dehydrogenase</fullName>
    </recommendedName>
</protein>
<dbReference type="Proteomes" id="UP000034875">
    <property type="component" value="Unassembled WGS sequence"/>
</dbReference>
<evidence type="ECO:0000313" key="3">
    <source>
        <dbReference type="Proteomes" id="UP000034875"/>
    </source>
</evidence>
<proteinExistence type="predicted"/>
<evidence type="ECO:0008006" key="4">
    <source>
        <dbReference type="Google" id="ProtNLM"/>
    </source>
</evidence>
<keyword evidence="1" id="KW-0472">Membrane</keyword>
<evidence type="ECO:0000313" key="2">
    <source>
        <dbReference type="EMBL" id="KKS43738.1"/>
    </source>
</evidence>
<evidence type="ECO:0000256" key="1">
    <source>
        <dbReference type="SAM" id="Phobius"/>
    </source>
</evidence>
<name>A0A0G1C270_9BACT</name>
<gene>
    <name evidence="2" type="ORF">UV05_C0022G0001</name>
</gene>
<sequence>MISWSTRRQTFYISIAVIVFIFAIALPVFFVTYKPPSCSDRIKNQGEGGVDCGGPCALLCKADALDLIVHWQRAFKVKDGVYNALAYVENPNQDSGIDSISYLFKLYDKDNLLIYERRGQTFAPAKKIFGIFESNIMTGNRIPARTFFEFSQTPAWKKESVSETSLATVNKLFLNEGGLPRLTALLENRGIGPIYNIEVVAIVYDETDNAVASSRTVVDSLGKTASAPLIFTWPEPFSAPATRVELLYRVLR</sequence>
<comment type="caution">
    <text evidence="2">The sequence shown here is derived from an EMBL/GenBank/DDBJ whole genome shotgun (WGS) entry which is preliminary data.</text>
</comment>
<reference evidence="2 3" key="1">
    <citation type="journal article" date="2015" name="Nature">
        <title>rRNA introns, odd ribosomes, and small enigmatic genomes across a large radiation of phyla.</title>
        <authorList>
            <person name="Brown C.T."/>
            <person name="Hug L.A."/>
            <person name="Thomas B.C."/>
            <person name="Sharon I."/>
            <person name="Castelle C.J."/>
            <person name="Singh A."/>
            <person name="Wilkins M.J."/>
            <person name="Williams K.H."/>
            <person name="Banfield J.F."/>
        </authorList>
    </citation>
    <scope>NUCLEOTIDE SEQUENCE [LARGE SCALE GENOMIC DNA]</scope>
</reference>
<feature type="transmembrane region" description="Helical" evidence="1">
    <location>
        <begin position="12"/>
        <end position="33"/>
    </location>
</feature>
<dbReference type="AlphaFoldDB" id="A0A0G1C270"/>